<accession>A0A1D1VTB4</accession>
<protein>
    <recommendedName>
        <fullName evidence="6">ATPase V1 complex subunit H C-terminal domain-containing protein</fullName>
    </recommendedName>
</protein>
<dbReference type="AlphaFoldDB" id="A0A1D1VTB4"/>
<evidence type="ECO:0000256" key="4">
    <source>
        <dbReference type="ARBA" id="ARBA00023065"/>
    </source>
</evidence>
<dbReference type="SUPFAM" id="SSF48371">
    <property type="entry name" value="ARM repeat"/>
    <property type="match status" value="1"/>
</dbReference>
<dbReference type="Gene3D" id="1.25.10.10">
    <property type="entry name" value="Leucine-rich Repeat Variant"/>
    <property type="match status" value="1"/>
</dbReference>
<keyword evidence="3" id="KW-0375">Hydrogen ion transport</keyword>
<dbReference type="PANTHER" id="PTHR10698:SF0">
    <property type="entry name" value="V-TYPE PROTON ATPASE SUBUNIT H"/>
    <property type="match status" value="1"/>
</dbReference>
<dbReference type="OrthoDB" id="10263554at2759"/>
<feature type="domain" description="ATPase V1 complex subunit H C-terminal" evidence="6">
    <location>
        <begin position="422"/>
        <end position="537"/>
    </location>
</feature>
<evidence type="ECO:0000313" key="8">
    <source>
        <dbReference type="Proteomes" id="UP000186922"/>
    </source>
</evidence>
<evidence type="ECO:0000256" key="1">
    <source>
        <dbReference type="ARBA" id="ARBA00008613"/>
    </source>
</evidence>
<evidence type="ECO:0000256" key="2">
    <source>
        <dbReference type="ARBA" id="ARBA00022448"/>
    </source>
</evidence>
<evidence type="ECO:0000256" key="3">
    <source>
        <dbReference type="ARBA" id="ARBA00022781"/>
    </source>
</evidence>
<name>A0A1D1VTB4_RAMVA</name>
<dbReference type="InterPro" id="IPR038497">
    <property type="entry name" value="ATPase_V1-cplx_hsu_C_sf"/>
</dbReference>
<dbReference type="Gene3D" id="1.25.40.150">
    <property type="entry name" value="V-type ATPase, subunit H, C-terminal domain"/>
    <property type="match status" value="1"/>
</dbReference>
<dbReference type="FunFam" id="1.25.10.10:FF:000067">
    <property type="entry name" value="V-type proton ATPase subunit H"/>
    <property type="match status" value="1"/>
</dbReference>
<dbReference type="InterPro" id="IPR004908">
    <property type="entry name" value="ATPase_V1-cplx_hsu"/>
</dbReference>
<keyword evidence="4" id="KW-0406">Ion transport</keyword>
<dbReference type="Pfam" id="PF11698">
    <property type="entry name" value="V-ATPase_H_C"/>
    <property type="match status" value="1"/>
</dbReference>
<dbReference type="GO" id="GO:0046961">
    <property type="term" value="F:proton-transporting ATPase activity, rotational mechanism"/>
    <property type="evidence" value="ECO:0007669"/>
    <property type="project" value="InterPro"/>
</dbReference>
<dbReference type="Pfam" id="PF03224">
    <property type="entry name" value="V-ATPase_H_N"/>
    <property type="match status" value="1"/>
</dbReference>
<dbReference type="EMBL" id="BDGG01000009">
    <property type="protein sequence ID" value="GAV02998.1"/>
    <property type="molecule type" value="Genomic_DNA"/>
</dbReference>
<comment type="similarity">
    <text evidence="1">Belongs to the V-ATPase H subunit family.</text>
</comment>
<keyword evidence="8" id="KW-1185">Reference proteome</keyword>
<dbReference type="InterPro" id="IPR011987">
    <property type="entry name" value="ATPase_V1-cplx_hsu_C"/>
</dbReference>
<evidence type="ECO:0000313" key="7">
    <source>
        <dbReference type="EMBL" id="GAV02998.1"/>
    </source>
</evidence>
<dbReference type="GO" id="GO:0000221">
    <property type="term" value="C:vacuolar proton-transporting V-type ATPase, V1 domain"/>
    <property type="evidence" value="ECO:0007669"/>
    <property type="project" value="InterPro"/>
</dbReference>
<organism evidence="7 8">
    <name type="scientific">Ramazzottius varieornatus</name>
    <name type="common">Water bear</name>
    <name type="synonym">Tardigrade</name>
    <dbReference type="NCBI Taxonomy" id="947166"/>
    <lineage>
        <taxon>Eukaryota</taxon>
        <taxon>Metazoa</taxon>
        <taxon>Ecdysozoa</taxon>
        <taxon>Tardigrada</taxon>
        <taxon>Eutardigrada</taxon>
        <taxon>Parachela</taxon>
        <taxon>Hypsibioidea</taxon>
        <taxon>Ramazzottiidae</taxon>
        <taxon>Ramazzottius</taxon>
    </lineage>
</organism>
<comment type="function">
    <text evidence="5">Subunit of the V1 complex of vacuolar(H+)-ATPase (V-ATPase), a multisubunit enzyme composed of a peripheral complex (V1) that hydrolyzes ATP and a membrane integral complex (V0) that translocates protons. V-ATPase is responsible for acidifying and maintaining the pH of intracellular compartments and in some cell types, is targeted to the plasma membrane, where it is responsible for acidifying the extracellular environment. Subunit H is essential for V-ATPase activity, but not for the assembly of the complex.</text>
</comment>
<dbReference type="Proteomes" id="UP000186922">
    <property type="component" value="Unassembled WGS sequence"/>
</dbReference>
<comment type="caution">
    <text evidence="7">The sequence shown here is derived from an EMBL/GenBank/DDBJ whole genome shotgun (WGS) entry which is preliminary data.</text>
</comment>
<gene>
    <name evidence="7" type="primary">RvY_13489-1</name>
    <name evidence="7" type="synonym">RvY_13489.1</name>
    <name evidence="7" type="ORF">RvY_13489</name>
</gene>
<dbReference type="InterPro" id="IPR011989">
    <property type="entry name" value="ARM-like"/>
</dbReference>
<dbReference type="InterPro" id="IPR016024">
    <property type="entry name" value="ARM-type_fold"/>
</dbReference>
<evidence type="ECO:0000256" key="5">
    <source>
        <dbReference type="ARBA" id="ARBA00046225"/>
    </source>
</evidence>
<reference evidence="7 8" key="1">
    <citation type="journal article" date="2016" name="Nat. Commun.">
        <title>Extremotolerant tardigrade genome and improved radiotolerance of human cultured cells by tardigrade-unique protein.</title>
        <authorList>
            <person name="Hashimoto T."/>
            <person name="Horikawa D.D."/>
            <person name="Saito Y."/>
            <person name="Kuwahara H."/>
            <person name="Kozuka-Hata H."/>
            <person name="Shin-I T."/>
            <person name="Minakuchi Y."/>
            <person name="Ohishi K."/>
            <person name="Motoyama A."/>
            <person name="Aizu T."/>
            <person name="Enomoto A."/>
            <person name="Kondo K."/>
            <person name="Tanaka S."/>
            <person name="Hara Y."/>
            <person name="Koshikawa S."/>
            <person name="Sagara H."/>
            <person name="Miura T."/>
            <person name="Yokobori S."/>
            <person name="Miyagawa K."/>
            <person name="Suzuki Y."/>
            <person name="Kubo T."/>
            <person name="Oyama M."/>
            <person name="Kohara Y."/>
            <person name="Fujiyama A."/>
            <person name="Arakawa K."/>
            <person name="Katayama T."/>
            <person name="Toyoda A."/>
            <person name="Kunieda T."/>
        </authorList>
    </citation>
    <scope>NUCLEOTIDE SEQUENCE [LARGE SCALE GENOMIC DNA]</scope>
    <source>
        <strain evidence="7 8">YOKOZUNA-1</strain>
    </source>
</reference>
<evidence type="ECO:0000259" key="6">
    <source>
        <dbReference type="Pfam" id="PF11698"/>
    </source>
</evidence>
<dbReference type="GO" id="GO:0005765">
    <property type="term" value="C:lysosomal membrane"/>
    <property type="evidence" value="ECO:0007669"/>
    <property type="project" value="TreeGrafter"/>
</dbReference>
<sequence>MNVALAGVKIRPKHSYHTPLAPQRLHSEIVLGANAAATPPVASGTVSSADTSFFSFARHPRDTESDDVVGAPAVAIAGNRINPDNWVRLAIQADTEVTDGEEAYPISPMSVKAAKMRTMYVNWGTYLQSHIITQDQFDCITILLTYGRQKREELWNKHGIQCARLLVEMTSNISKTPTVQYLLTVIDDLLQEDRLRIEAFHAYAGMRKGRRGWDLFLPFLNRDDAFLVHQAARIIAKMACWSAHVSMKHPEITMYLSFLKAQLQSPANEYKEATLRCLQMMLRIEDYRRAFVTLMGVNTLVEVMDNNTSFQVQYQLAFCLWCLSFGRELIADLYESKTAEVLCKTLANTLKEKVVRIAVATLRNMLEIPDDQELVQNIATTMIHCRLMKTLQHLKSRQFADEDVNEDIDFLWEVLTDNASQISSFDEYVAELKSGSLEWSPVHKDDKFWRENATRFNVNNFELLKILIRLLEISKDPLVLSVALHDVGEYVRCFPKGKTAVEALGGKSKAMALLNHEDGNVRYQALLTVQKMLIQNWEFLGKRVRQGPSESDKEVEVT</sequence>
<keyword evidence="2" id="KW-0813">Transport</keyword>
<proteinExistence type="inferred from homology"/>
<dbReference type="STRING" id="947166.A0A1D1VTB4"/>
<dbReference type="PANTHER" id="PTHR10698">
    <property type="entry name" value="V-TYPE PROTON ATPASE SUBUNIT H"/>
    <property type="match status" value="1"/>
</dbReference>